<dbReference type="InterPro" id="IPR025770">
    <property type="entry name" value="PPMT_MeTrfase"/>
</dbReference>
<dbReference type="Proteomes" id="UP000694865">
    <property type="component" value="Unplaced"/>
</dbReference>
<evidence type="ECO:0000313" key="14">
    <source>
        <dbReference type="Proteomes" id="UP000694865"/>
    </source>
</evidence>
<proteinExistence type="inferred from homology"/>
<feature type="transmembrane region" description="Helical" evidence="13">
    <location>
        <begin position="46"/>
        <end position="68"/>
    </location>
</feature>
<evidence type="ECO:0000256" key="7">
    <source>
        <dbReference type="ARBA" id="ARBA00022691"/>
    </source>
</evidence>
<gene>
    <name evidence="15" type="primary">LOC100367732</name>
</gene>
<keyword evidence="13" id="KW-0256">Endoplasmic reticulum</keyword>
<feature type="transmembrane region" description="Helical" evidence="13">
    <location>
        <begin position="75"/>
        <end position="97"/>
    </location>
</feature>
<keyword evidence="8 13" id="KW-0812">Transmembrane</keyword>
<dbReference type="Gene3D" id="1.20.120.1630">
    <property type="match status" value="1"/>
</dbReference>
<keyword evidence="14" id="KW-1185">Reference proteome</keyword>
<dbReference type="PANTHER" id="PTHR12714:SF9">
    <property type="entry name" value="PROTEIN-S-ISOPRENYLCYSTEINE O-METHYLTRANSFERASE"/>
    <property type="match status" value="1"/>
</dbReference>
<dbReference type="PANTHER" id="PTHR12714">
    <property type="entry name" value="PROTEIN-S ISOPRENYLCYSTEINE O-METHYLTRANSFERASE"/>
    <property type="match status" value="1"/>
</dbReference>
<evidence type="ECO:0000256" key="13">
    <source>
        <dbReference type="RuleBase" id="RU362022"/>
    </source>
</evidence>
<reference evidence="15" key="1">
    <citation type="submission" date="2025-08" db="UniProtKB">
        <authorList>
            <consortium name="RefSeq"/>
        </authorList>
    </citation>
    <scope>IDENTIFICATION</scope>
    <source>
        <tissue evidence="15">Testes</tissue>
    </source>
</reference>
<feature type="transmembrane region" description="Helical" evidence="13">
    <location>
        <begin position="12"/>
        <end position="34"/>
    </location>
</feature>
<dbReference type="PROSITE" id="PS51564">
    <property type="entry name" value="SAM_ICMT"/>
    <property type="match status" value="1"/>
</dbReference>
<sequence length="296" mass="33322">MLVTSAAESARSARNVSLVSFSLGLGVLIISLLGERCLGVINALDLQYAVIASVCYLAVVLVLLMFMFRGPSFQIAIRACFLGVVFALGVIVTLLAVSNWTVFGWYLCVLSFFHFSEYVCTSLYNAKSLSLQSFLLDHSLAYHIAAMASWVEYTLQAVLLPGMKQCIWVSGSGLALCIVGEFLRKLAMFTAGKSFNHNIQYRKDESHVLVTQGIYAWCRHPSYVGWFLWSVGTQLILCNPLCFIAYILASWQFFNERIQDEEMLLINFFGEHYIDYQDRVCTGLPFIHGYKMHARC</sequence>
<evidence type="ECO:0000256" key="9">
    <source>
        <dbReference type="ARBA" id="ARBA00022989"/>
    </source>
</evidence>
<evidence type="ECO:0000256" key="8">
    <source>
        <dbReference type="ARBA" id="ARBA00022692"/>
    </source>
</evidence>
<keyword evidence="6" id="KW-0808">Transferase</keyword>
<dbReference type="EC" id="2.1.1.100" evidence="4 13"/>
<accession>A0ABM0GTW2</accession>
<keyword evidence="5 13" id="KW-0489">Methyltransferase</keyword>
<dbReference type="InterPro" id="IPR007269">
    <property type="entry name" value="ICMT_MeTrfase"/>
</dbReference>
<organism evidence="14 15">
    <name type="scientific">Saccoglossus kowalevskii</name>
    <name type="common">Acorn worm</name>
    <dbReference type="NCBI Taxonomy" id="10224"/>
    <lineage>
        <taxon>Eukaryota</taxon>
        <taxon>Metazoa</taxon>
        <taxon>Hemichordata</taxon>
        <taxon>Enteropneusta</taxon>
        <taxon>Harrimaniidae</taxon>
        <taxon>Saccoglossus</taxon>
    </lineage>
</organism>
<evidence type="ECO:0000256" key="6">
    <source>
        <dbReference type="ARBA" id="ARBA00022679"/>
    </source>
</evidence>
<keyword evidence="7 13" id="KW-0949">S-adenosyl-L-methionine</keyword>
<protein>
    <recommendedName>
        <fullName evidence="12 13">Protein-S-isoprenylcysteine O-methyltransferase</fullName>
        <ecNumber evidence="4 13">2.1.1.100</ecNumber>
    </recommendedName>
</protein>
<evidence type="ECO:0000256" key="10">
    <source>
        <dbReference type="ARBA" id="ARBA00023136"/>
    </source>
</evidence>
<comment type="catalytic activity">
    <reaction evidence="1 13">
        <text>[protein]-C-terminal S-[(2E,6E)-farnesyl]-L-cysteine + S-adenosyl-L-methionine = [protein]-C-terminal S-[(2E,6E)-farnesyl]-L-cysteine methyl ester + S-adenosyl-L-homocysteine</text>
        <dbReference type="Rhea" id="RHEA:21672"/>
        <dbReference type="Rhea" id="RHEA-COMP:12125"/>
        <dbReference type="Rhea" id="RHEA-COMP:12126"/>
        <dbReference type="ChEBI" id="CHEBI:57856"/>
        <dbReference type="ChEBI" id="CHEBI:59789"/>
        <dbReference type="ChEBI" id="CHEBI:90510"/>
        <dbReference type="ChEBI" id="CHEBI:90511"/>
        <dbReference type="EC" id="2.1.1.100"/>
    </reaction>
</comment>
<dbReference type="RefSeq" id="XP_002737258.1">
    <property type="nucleotide sequence ID" value="XM_002737212.2"/>
</dbReference>
<evidence type="ECO:0000256" key="1">
    <source>
        <dbReference type="ARBA" id="ARBA00001450"/>
    </source>
</evidence>
<evidence type="ECO:0000256" key="11">
    <source>
        <dbReference type="ARBA" id="ARBA00023572"/>
    </source>
</evidence>
<dbReference type="Pfam" id="PF04140">
    <property type="entry name" value="ICMT"/>
    <property type="match status" value="1"/>
</dbReference>
<keyword evidence="9 13" id="KW-1133">Transmembrane helix</keyword>
<dbReference type="GeneID" id="100367732"/>
<feature type="transmembrane region" description="Helical" evidence="13">
    <location>
        <begin position="226"/>
        <end position="249"/>
    </location>
</feature>
<evidence type="ECO:0000313" key="15">
    <source>
        <dbReference type="RefSeq" id="XP_002737258.1"/>
    </source>
</evidence>
<feature type="transmembrane region" description="Helical" evidence="13">
    <location>
        <begin position="166"/>
        <end position="183"/>
    </location>
</feature>
<name>A0ABM0GTW2_SACKO</name>
<evidence type="ECO:0000256" key="3">
    <source>
        <dbReference type="ARBA" id="ARBA00009140"/>
    </source>
</evidence>
<evidence type="ECO:0000256" key="12">
    <source>
        <dbReference type="ARBA" id="ARBA00023656"/>
    </source>
</evidence>
<evidence type="ECO:0000256" key="4">
    <source>
        <dbReference type="ARBA" id="ARBA00012151"/>
    </source>
</evidence>
<feature type="transmembrane region" description="Helical" evidence="13">
    <location>
        <begin position="103"/>
        <end position="124"/>
    </location>
</feature>
<evidence type="ECO:0000256" key="2">
    <source>
        <dbReference type="ARBA" id="ARBA00004141"/>
    </source>
</evidence>
<evidence type="ECO:0000256" key="5">
    <source>
        <dbReference type="ARBA" id="ARBA00022603"/>
    </source>
</evidence>
<comment type="function">
    <text evidence="11">Catalyzes the post-translational methylation of isoprenylated C-terminal cysteine residues.</text>
</comment>
<comment type="similarity">
    <text evidence="3 13">Belongs to the class VI-like SAM-binding methyltransferase superfamily. Isoprenylcysteine carboxyl methyltransferase family.</text>
</comment>
<keyword evidence="10 13" id="KW-0472">Membrane</keyword>
<comment type="subcellular location">
    <subcellularLocation>
        <location evidence="13">Endoplasmic reticulum membrane</location>
        <topology evidence="13">Multi-pass membrane protein</topology>
    </subcellularLocation>
    <subcellularLocation>
        <location evidence="2">Membrane</location>
        <topology evidence="2">Multi-pass membrane protein</topology>
    </subcellularLocation>
</comment>